<sequence>MRGGRVKDGKVWVGDRVRDEDTGRYAVVSDVREGKTYILRALTGGREWTSESPERLTVTAPRRE</sequence>
<dbReference type="HOGENOM" id="CLU_204017_0_0_11"/>
<dbReference type="AlphaFoldDB" id="D9WNP9"/>
<accession>D9WNP9</accession>
<dbReference type="EMBL" id="GG657754">
    <property type="protein sequence ID" value="EFL25906.1"/>
    <property type="molecule type" value="Genomic_DNA"/>
</dbReference>
<reference evidence="1 2" key="1">
    <citation type="submission" date="2009-02" db="EMBL/GenBank/DDBJ databases">
        <title>Annotation of Streptomyces hygroscopicus strain ATCC 53653.</title>
        <authorList>
            <consortium name="The Broad Institute Genome Sequencing Platform"/>
            <consortium name="Broad Institute Microbial Sequencing Center"/>
            <person name="Fischbach M."/>
            <person name="Godfrey P."/>
            <person name="Ward D."/>
            <person name="Young S."/>
            <person name="Zeng Q."/>
            <person name="Koehrsen M."/>
            <person name="Alvarado L."/>
            <person name="Berlin A.M."/>
            <person name="Bochicchio J."/>
            <person name="Borenstein D."/>
            <person name="Chapman S.B."/>
            <person name="Chen Z."/>
            <person name="Engels R."/>
            <person name="Freedman E."/>
            <person name="Gellesch M."/>
            <person name="Goldberg J."/>
            <person name="Griggs A."/>
            <person name="Gujja S."/>
            <person name="Heilman E.R."/>
            <person name="Heiman D.I."/>
            <person name="Hepburn T.A."/>
            <person name="Howarth C."/>
            <person name="Jen D."/>
            <person name="Larson L."/>
            <person name="Lewis B."/>
            <person name="Mehta T."/>
            <person name="Park D."/>
            <person name="Pearson M."/>
            <person name="Richards J."/>
            <person name="Roberts A."/>
            <person name="Saif S."/>
            <person name="Shea T.D."/>
            <person name="Shenoy N."/>
            <person name="Sisk P."/>
            <person name="Stolte C."/>
            <person name="Sykes S.N."/>
            <person name="Thomson T."/>
            <person name="Walk T."/>
            <person name="White J."/>
            <person name="Yandava C."/>
            <person name="Straight P."/>
            <person name="Clardy J."/>
            <person name="Hung D."/>
            <person name="Kolter R."/>
            <person name="Mekalanos J."/>
            <person name="Walker S."/>
            <person name="Walsh C.T."/>
            <person name="Wieland-Brown L.C."/>
            <person name="Haas B."/>
            <person name="Nusbaum C."/>
            <person name="Birren B."/>
        </authorList>
    </citation>
    <scope>NUCLEOTIDE SEQUENCE [LARGE SCALE GENOMIC DNA]</scope>
    <source>
        <strain evidence="1 2">ATCC 53653</strain>
    </source>
</reference>
<dbReference type="Proteomes" id="UP000003963">
    <property type="component" value="Unassembled WGS sequence"/>
</dbReference>
<proteinExistence type="predicted"/>
<evidence type="ECO:0000313" key="1">
    <source>
        <dbReference type="EMBL" id="EFL25906.1"/>
    </source>
</evidence>
<keyword evidence="2" id="KW-1185">Reference proteome</keyword>
<protein>
    <submittedName>
        <fullName evidence="1">Uncharacterized protein</fullName>
    </submittedName>
</protein>
<evidence type="ECO:0000313" key="2">
    <source>
        <dbReference type="Proteomes" id="UP000003963"/>
    </source>
</evidence>
<organism evidence="1 2">
    <name type="scientific">Streptomyces himastatinicus ATCC 53653</name>
    <dbReference type="NCBI Taxonomy" id="457427"/>
    <lineage>
        <taxon>Bacteria</taxon>
        <taxon>Bacillati</taxon>
        <taxon>Actinomycetota</taxon>
        <taxon>Actinomycetes</taxon>
        <taxon>Kitasatosporales</taxon>
        <taxon>Streptomycetaceae</taxon>
        <taxon>Streptomyces</taxon>
        <taxon>Streptomyces violaceusniger group</taxon>
    </lineage>
</organism>
<dbReference type="STRING" id="457427.SSOG_05620"/>
<name>D9WNP9_9ACTN</name>
<gene>
    <name evidence="1" type="ORF">SSOG_05620</name>
</gene>